<dbReference type="EMBL" id="CP117811">
    <property type="protein sequence ID" value="WDE97155.1"/>
    <property type="molecule type" value="Genomic_DNA"/>
</dbReference>
<proteinExistence type="predicted"/>
<organism evidence="1 2">
    <name type="scientific">Lentisphaera profundi</name>
    <dbReference type="NCBI Taxonomy" id="1658616"/>
    <lineage>
        <taxon>Bacteria</taxon>
        <taxon>Pseudomonadati</taxon>
        <taxon>Lentisphaerota</taxon>
        <taxon>Lentisphaeria</taxon>
        <taxon>Lentisphaerales</taxon>
        <taxon>Lentisphaeraceae</taxon>
        <taxon>Lentisphaera</taxon>
    </lineage>
</organism>
<dbReference type="Proteomes" id="UP001214250">
    <property type="component" value="Chromosome 1"/>
</dbReference>
<keyword evidence="2" id="KW-1185">Reference proteome</keyword>
<evidence type="ECO:0000313" key="1">
    <source>
        <dbReference type="EMBL" id="WDE97155.1"/>
    </source>
</evidence>
<protein>
    <submittedName>
        <fullName evidence="1">Uncharacterized protein</fullName>
    </submittedName>
</protein>
<gene>
    <name evidence="1" type="ORF">PQO03_04190</name>
</gene>
<dbReference type="RefSeq" id="WP_274151371.1">
    <property type="nucleotide sequence ID" value="NZ_CP117811.1"/>
</dbReference>
<evidence type="ECO:0000313" key="2">
    <source>
        <dbReference type="Proteomes" id="UP001214250"/>
    </source>
</evidence>
<sequence>MKSKKSNKYTLIEWLAVKAISASFLVPTLKKVGAKMTSFLGDKRSIRMNTPGSLVDDFHSEGACEFDFLDAVKPTYRADDVTNFPFGRMINFNFG</sequence>
<accession>A0ABY7VSH6</accession>
<name>A0ABY7VSH6_9BACT</name>
<reference evidence="1 2" key="1">
    <citation type="submission" date="2023-02" db="EMBL/GenBank/DDBJ databases">
        <title>Genome sequence of Lentisphaera profundi SAORIC-696.</title>
        <authorList>
            <person name="Kim e."/>
            <person name="Cho J.-C."/>
            <person name="Choi A."/>
            <person name="Kang I."/>
        </authorList>
    </citation>
    <scope>NUCLEOTIDE SEQUENCE [LARGE SCALE GENOMIC DNA]</scope>
    <source>
        <strain evidence="1 2">SAORIC-696</strain>
    </source>
</reference>